<dbReference type="STRING" id="1346791.M529_02725"/>
<protein>
    <recommendedName>
        <fullName evidence="3">Acetoacetate decarboxylase</fullName>
    </recommendedName>
</protein>
<dbReference type="EMBL" id="AUWY01000023">
    <property type="protein sequence ID" value="EQB33945.1"/>
    <property type="molecule type" value="Genomic_DNA"/>
</dbReference>
<dbReference type="RefSeq" id="WP_021316572.1">
    <property type="nucleotide sequence ID" value="NZ_AUWY01000023.1"/>
</dbReference>
<organism evidence="1 2">
    <name type="scientific">Sphingobium ummariense RL-3</name>
    <dbReference type="NCBI Taxonomy" id="1346791"/>
    <lineage>
        <taxon>Bacteria</taxon>
        <taxon>Pseudomonadati</taxon>
        <taxon>Pseudomonadota</taxon>
        <taxon>Alphaproteobacteria</taxon>
        <taxon>Sphingomonadales</taxon>
        <taxon>Sphingomonadaceae</taxon>
        <taxon>Sphingobium</taxon>
    </lineage>
</organism>
<dbReference type="InterPro" id="IPR010451">
    <property type="entry name" value="Acetoacetate_decarboxylase"/>
</dbReference>
<accession>T0IYR1</accession>
<dbReference type="SUPFAM" id="SSF160104">
    <property type="entry name" value="Acetoacetate decarboxylase-like"/>
    <property type="match status" value="1"/>
</dbReference>
<evidence type="ECO:0008006" key="3">
    <source>
        <dbReference type="Google" id="ProtNLM"/>
    </source>
</evidence>
<dbReference type="InterPro" id="IPR023375">
    <property type="entry name" value="ADC_dom_sf"/>
</dbReference>
<keyword evidence="2" id="KW-1185">Reference proteome</keyword>
<dbReference type="Gene3D" id="2.40.400.10">
    <property type="entry name" value="Acetoacetate decarboxylase-like"/>
    <property type="match status" value="1"/>
</dbReference>
<evidence type="ECO:0000313" key="1">
    <source>
        <dbReference type="EMBL" id="EQB33945.1"/>
    </source>
</evidence>
<reference evidence="1 2" key="1">
    <citation type="journal article" date="2013" name="Genome Announc.">
        <title>Draft Genome Sequence of Sphingobium ummariense Strain RL-3, a Hexachlorocyclohexane-Degrading Bacterium.</title>
        <authorList>
            <person name="Kohli P."/>
            <person name="Dua A."/>
            <person name="Sangwan N."/>
            <person name="Oldach P."/>
            <person name="Khurana J.P."/>
            <person name="Lal R."/>
        </authorList>
    </citation>
    <scope>NUCLEOTIDE SEQUENCE [LARGE SCALE GENOMIC DNA]</scope>
    <source>
        <strain evidence="1 2">RL-3</strain>
    </source>
</reference>
<proteinExistence type="predicted"/>
<dbReference type="PATRIC" id="fig|1346791.3.peg.529"/>
<dbReference type="GO" id="GO:0016829">
    <property type="term" value="F:lyase activity"/>
    <property type="evidence" value="ECO:0007669"/>
    <property type="project" value="InterPro"/>
</dbReference>
<name>T0IYR1_9SPHN</name>
<dbReference type="Proteomes" id="UP000015523">
    <property type="component" value="Unassembled WGS sequence"/>
</dbReference>
<evidence type="ECO:0000313" key="2">
    <source>
        <dbReference type="Proteomes" id="UP000015523"/>
    </source>
</evidence>
<sequence>MNIDEVKERAFAMPVCNPAYPRPPYRFYNREYIVIKYRTDPDALREVVPEPLEIVEPVVNENGGAIFDHGSGGIVLLRAA</sequence>
<dbReference type="eggNOG" id="COG4689">
    <property type="taxonomic scope" value="Bacteria"/>
</dbReference>
<gene>
    <name evidence="1" type="ORF">M529_02725</name>
</gene>
<dbReference type="Pfam" id="PF06314">
    <property type="entry name" value="ADC"/>
    <property type="match status" value="1"/>
</dbReference>
<comment type="caution">
    <text evidence="1">The sequence shown here is derived from an EMBL/GenBank/DDBJ whole genome shotgun (WGS) entry which is preliminary data.</text>
</comment>
<dbReference type="AlphaFoldDB" id="T0IYR1"/>